<dbReference type="PANTHER" id="PTHR43014:SF5">
    <property type="entry name" value="GLUTATHIONE REDUCTASE (NADPH)"/>
    <property type="match status" value="1"/>
</dbReference>
<evidence type="ECO:0000259" key="7">
    <source>
        <dbReference type="Pfam" id="PF07992"/>
    </source>
</evidence>
<gene>
    <name evidence="8" type="ORF">ESZ50_06000</name>
</gene>
<dbReference type="RefSeq" id="WP_148622676.1">
    <property type="nucleotide sequence ID" value="NZ_SDGZ01000014.1"/>
</dbReference>
<proteinExistence type="inferred from homology"/>
<name>A0A6C2C734_9LACO</name>
<dbReference type="Gene3D" id="3.50.50.60">
    <property type="entry name" value="FAD/NAD(P)-binding domain"/>
    <property type="match status" value="2"/>
</dbReference>
<keyword evidence="2" id="KW-0285">Flavoprotein</keyword>
<evidence type="ECO:0000256" key="3">
    <source>
        <dbReference type="ARBA" id="ARBA00022827"/>
    </source>
</evidence>
<dbReference type="Proteomes" id="UP000371977">
    <property type="component" value="Unassembled WGS sequence"/>
</dbReference>
<feature type="binding site" evidence="4">
    <location>
        <begin position="178"/>
        <end position="185"/>
    </location>
    <ligand>
        <name>NAD(+)</name>
        <dbReference type="ChEBI" id="CHEBI:57540"/>
    </ligand>
</feature>
<dbReference type="InterPro" id="IPR001100">
    <property type="entry name" value="Pyr_nuc-diS_OxRdtase"/>
</dbReference>
<feature type="binding site" evidence="4">
    <location>
        <position position="53"/>
    </location>
    <ligand>
        <name>FAD</name>
        <dbReference type="ChEBI" id="CHEBI:57692"/>
    </ligand>
</feature>
<keyword evidence="3 4" id="KW-0274">FAD</keyword>
<evidence type="ECO:0000259" key="6">
    <source>
        <dbReference type="Pfam" id="PF02852"/>
    </source>
</evidence>
<reference evidence="8 9" key="1">
    <citation type="submission" date="2019-01" db="EMBL/GenBank/DDBJ databases">
        <title>Weissella sp. nov., a novel lactic acid bacterium isolated from animal feces.</title>
        <authorList>
            <person name="Wang L.-T."/>
        </authorList>
    </citation>
    <scope>NUCLEOTIDE SEQUENCE [LARGE SCALE GENOMIC DNA]</scope>
    <source>
        <strain evidence="8 9">8H-2</strain>
    </source>
</reference>
<dbReference type="AlphaFoldDB" id="A0A6C2C734"/>
<dbReference type="InterPro" id="IPR004099">
    <property type="entry name" value="Pyr_nucl-diS_OxRdtase_dimer"/>
</dbReference>
<feature type="domain" description="Pyridine nucleotide-disulphide oxidoreductase dimerisation" evidence="6">
    <location>
        <begin position="341"/>
        <end position="441"/>
    </location>
</feature>
<evidence type="ECO:0000313" key="8">
    <source>
        <dbReference type="EMBL" id="TYC49684.1"/>
    </source>
</evidence>
<comment type="cofactor">
    <cofactor evidence="4">
        <name>FAD</name>
        <dbReference type="ChEBI" id="CHEBI:57692"/>
    </cofactor>
    <text evidence="4">Binds 1 FAD per subunit.</text>
</comment>
<feature type="binding site" evidence="4">
    <location>
        <position position="305"/>
    </location>
    <ligand>
        <name>NAD(+)</name>
        <dbReference type="ChEBI" id="CHEBI:57540"/>
    </ligand>
</feature>
<sequence>MEATLNYDAAVIGAGPTGLAAAEDLKAAGKSVVVIEKYLWGGTCPNYGCDPKKLLLAGVEARENALAFQNDGLIADVTLDWPKLMARKAKFTDTMPGRTLGSLDTAQIDHLYGQAEFLDEETLLVHEEAGNVVVRANDYVIAVGQRPADLPIEGGELTTDSEQFLSLPEMPKDVVIIGGGYIAVEFASIAVATGANVHLVVRGDEILKDFESDFADELMEQLSDRGVHVYFNTTVTAVRKTDAGLSAELSFGSTIPAGLVVRAVGRTPNSDLLALDKAGVESNQHGIIVDEHLRTSNPHIYAGGDVANTPVPRLTTTGYFEGRYIAKVLNGHEESIKYPLIPITVFGTPKIAEVGVAPSAAEMLDYEVRTFDMTEWFSYYRAAESKVASKIVFNQAGEIVGAAMIGNHAEELINYFVDAIERKDTYEAVRERLYSYPSLASDLEYFF</sequence>
<dbReference type="InterPro" id="IPR036188">
    <property type="entry name" value="FAD/NAD-bd_sf"/>
</dbReference>
<accession>A0A6C2C734</accession>
<dbReference type="OrthoDB" id="9800167at2"/>
<evidence type="ECO:0000313" key="9">
    <source>
        <dbReference type="Proteomes" id="UP000371977"/>
    </source>
</evidence>
<keyword evidence="4" id="KW-0547">Nucleotide-binding</keyword>
<dbReference type="GO" id="GO:0000166">
    <property type="term" value="F:nucleotide binding"/>
    <property type="evidence" value="ECO:0007669"/>
    <property type="project" value="UniProtKB-KW"/>
</dbReference>
<comment type="caution">
    <text evidence="8">The sequence shown here is derived from an EMBL/GenBank/DDBJ whole genome shotgun (WGS) entry which is preliminary data.</text>
</comment>
<dbReference type="PRINTS" id="PR00411">
    <property type="entry name" value="PNDRDTASEI"/>
</dbReference>
<organism evidence="8 9">
    <name type="scientific">Weissella muntiaci</name>
    <dbReference type="NCBI Taxonomy" id="2508881"/>
    <lineage>
        <taxon>Bacteria</taxon>
        <taxon>Bacillati</taxon>
        <taxon>Bacillota</taxon>
        <taxon>Bacilli</taxon>
        <taxon>Lactobacillales</taxon>
        <taxon>Lactobacillaceae</taxon>
        <taxon>Weissella</taxon>
    </lineage>
</organism>
<dbReference type="InterPro" id="IPR016156">
    <property type="entry name" value="FAD/NAD-linked_Rdtase_dimer_sf"/>
</dbReference>
<feature type="disulfide bond" description="Redox-active" evidence="5">
    <location>
        <begin position="44"/>
        <end position="49"/>
    </location>
</feature>
<dbReference type="PIRSF" id="PIRSF000350">
    <property type="entry name" value="Mercury_reductase_MerA"/>
    <property type="match status" value="1"/>
</dbReference>
<dbReference type="GO" id="GO:0016491">
    <property type="term" value="F:oxidoreductase activity"/>
    <property type="evidence" value="ECO:0007669"/>
    <property type="project" value="InterPro"/>
</dbReference>
<dbReference type="Gene3D" id="3.30.390.30">
    <property type="match status" value="1"/>
</dbReference>
<feature type="domain" description="FAD/NAD(P)-binding" evidence="7">
    <location>
        <begin position="7"/>
        <end position="321"/>
    </location>
</feature>
<feature type="binding site" evidence="4">
    <location>
        <position position="265"/>
    </location>
    <ligand>
        <name>NAD(+)</name>
        <dbReference type="ChEBI" id="CHEBI:57540"/>
    </ligand>
</feature>
<keyword evidence="9" id="KW-1185">Reference proteome</keyword>
<evidence type="ECO:0000256" key="2">
    <source>
        <dbReference type="ARBA" id="ARBA00022630"/>
    </source>
</evidence>
<comment type="similarity">
    <text evidence="1">Belongs to the class-I pyridine nucleotide-disulfide oxidoreductase family.</text>
</comment>
<dbReference type="Pfam" id="PF07992">
    <property type="entry name" value="Pyr_redox_2"/>
    <property type="match status" value="1"/>
</dbReference>
<dbReference type="Pfam" id="PF02852">
    <property type="entry name" value="Pyr_redox_dim"/>
    <property type="match status" value="1"/>
</dbReference>
<dbReference type="EMBL" id="SDGZ01000014">
    <property type="protein sequence ID" value="TYC49684.1"/>
    <property type="molecule type" value="Genomic_DNA"/>
</dbReference>
<evidence type="ECO:0000256" key="4">
    <source>
        <dbReference type="PIRSR" id="PIRSR000350-3"/>
    </source>
</evidence>
<evidence type="ECO:0000256" key="5">
    <source>
        <dbReference type="PIRSR" id="PIRSR000350-4"/>
    </source>
</evidence>
<dbReference type="InterPro" id="IPR023753">
    <property type="entry name" value="FAD/NAD-binding_dom"/>
</dbReference>
<dbReference type="PANTHER" id="PTHR43014">
    <property type="entry name" value="MERCURIC REDUCTASE"/>
    <property type="match status" value="1"/>
</dbReference>
<keyword evidence="4" id="KW-0520">NAD</keyword>
<dbReference type="SUPFAM" id="SSF51905">
    <property type="entry name" value="FAD/NAD(P)-binding domain"/>
    <property type="match status" value="1"/>
</dbReference>
<evidence type="ECO:0000256" key="1">
    <source>
        <dbReference type="ARBA" id="ARBA00007532"/>
    </source>
</evidence>
<dbReference type="SUPFAM" id="SSF55424">
    <property type="entry name" value="FAD/NAD-linked reductases, dimerisation (C-terminal) domain"/>
    <property type="match status" value="1"/>
</dbReference>
<protein>
    <submittedName>
        <fullName evidence="8">NAD(P)/FAD-dependent oxidoreductase</fullName>
    </submittedName>
</protein>
<dbReference type="PRINTS" id="PR00368">
    <property type="entry name" value="FADPNR"/>
</dbReference>